<evidence type="ECO:0000313" key="1">
    <source>
        <dbReference type="EMBL" id="AVB75563.1"/>
    </source>
</evidence>
<dbReference type="EMBL" id="CP026606">
    <property type="protein sequence ID" value="AVB75563.1"/>
    <property type="molecule type" value="Genomic_DNA"/>
</dbReference>
<dbReference type="EMBL" id="JACDUO010000001">
    <property type="protein sequence ID" value="MBA2863888.1"/>
    <property type="molecule type" value="Genomic_DNA"/>
</dbReference>
<protein>
    <submittedName>
        <fullName evidence="2">Putative metal-binding protein</fullName>
    </submittedName>
</protein>
<dbReference type="InterPro" id="IPR014997">
    <property type="entry name" value="DUF1847"/>
</dbReference>
<proteinExistence type="predicted"/>
<evidence type="ECO:0000313" key="6">
    <source>
        <dbReference type="Proteomes" id="UP000590564"/>
    </source>
</evidence>
<dbReference type="Proteomes" id="UP000590564">
    <property type="component" value="Unassembled WGS sequence"/>
</dbReference>
<evidence type="ECO:0000313" key="5">
    <source>
        <dbReference type="Proteomes" id="UP000567099"/>
    </source>
</evidence>
<accession>A0A2L1C8D6</accession>
<dbReference type="RefSeq" id="WP_104837236.1">
    <property type="nucleotide sequence ID" value="NZ_CP026606.1"/>
</dbReference>
<dbReference type="EMBL" id="JACHED010000001">
    <property type="protein sequence ID" value="MBB6496106.1"/>
    <property type="molecule type" value="Genomic_DNA"/>
</dbReference>
<reference evidence="1" key="2">
    <citation type="submission" date="2018-02" db="EMBL/GenBank/DDBJ databases">
        <title>Complete genome sequence of the Methanococcus maripaludis type strain JJ (DSM 2067), a model for selenoprotein synthesis in Archaea.</title>
        <authorList>
            <person name="Poehlein A."/>
            <person name="Heym D."/>
            <person name="Quitzke V."/>
            <person name="Fersch J."/>
            <person name="Daniel R."/>
            <person name="Rother M."/>
        </authorList>
    </citation>
    <scope>NUCLEOTIDE SEQUENCE [LARGE SCALE GENOMIC DNA]</scope>
    <source>
        <strain evidence="1">DSM 2067</strain>
    </source>
</reference>
<name>A0A2L1C8D6_METMI</name>
<evidence type="ECO:0000313" key="4">
    <source>
        <dbReference type="Proteomes" id="UP000239462"/>
    </source>
</evidence>
<dbReference type="Pfam" id="PF08901">
    <property type="entry name" value="DUF1847"/>
    <property type="match status" value="1"/>
</dbReference>
<dbReference type="GeneID" id="36101238"/>
<dbReference type="Proteomes" id="UP000567099">
    <property type="component" value="Unassembled WGS sequence"/>
</dbReference>
<sequence length="209" mass="23717">MYYCALCNLKACKLGELEKMPKKCPNSAKIIEKSKELYLEEENEKIAYNSALVESEGYCKLTRIEETILFAKKMNYKKLGIAFCTGLSNEAKILQDIFLNHDFDVESVVCKCGSIPKEFIKITENEKVHKGEYEAMCNPIGQALFLNETKTDLNIILGLCVGHDSLFIKYSKAPVTVISVKDRVLGHNPLAAIYTSNSYYKEKLFKNKE</sequence>
<reference evidence="4" key="1">
    <citation type="journal article" date="2018" name="Genome Announc.">
        <title>Complete Genome Sequence of the Methanococcus maripaludis Type Strain JJ (DSM 2067), a Model for Selenoprotein Synthesis in Archaea.</title>
        <authorList>
            <person name="Poehlein A."/>
            <person name="Heym D."/>
            <person name="Quitzke V."/>
            <person name="Fersch J."/>
            <person name="Daniel R."/>
            <person name="Rother M."/>
        </authorList>
    </citation>
    <scope>NUCLEOTIDE SEQUENCE [LARGE SCALE GENOMIC DNA]</scope>
    <source>
        <strain evidence="4">DSM 2067</strain>
    </source>
</reference>
<dbReference type="Proteomes" id="UP000239462">
    <property type="component" value="Chromosome"/>
</dbReference>
<organism evidence="1 4">
    <name type="scientific">Methanococcus maripaludis</name>
    <name type="common">Methanococcus deltae</name>
    <dbReference type="NCBI Taxonomy" id="39152"/>
    <lineage>
        <taxon>Archaea</taxon>
        <taxon>Methanobacteriati</taxon>
        <taxon>Methanobacteriota</taxon>
        <taxon>Methanomada group</taxon>
        <taxon>Methanococci</taxon>
        <taxon>Methanococcales</taxon>
        <taxon>Methanococcaceae</taxon>
        <taxon>Methanococcus</taxon>
    </lineage>
</organism>
<dbReference type="AlphaFoldDB" id="A0A2L1C8D6"/>
<evidence type="ECO:0000313" key="3">
    <source>
        <dbReference type="EMBL" id="MBB6496106.1"/>
    </source>
</evidence>
<dbReference type="KEGG" id="mmad:MMJJ_01440"/>
<evidence type="ECO:0000313" key="2">
    <source>
        <dbReference type="EMBL" id="MBA2863888.1"/>
    </source>
</evidence>
<gene>
    <name evidence="2" type="ORF">HNP94_000888</name>
    <name evidence="3" type="ORF">HNP96_000127</name>
    <name evidence="1" type="ORF">MMJJ_01440</name>
</gene>
<reference evidence="3 6" key="3">
    <citation type="submission" date="2020-08" db="EMBL/GenBank/DDBJ databases">
        <title>Genomic Encyclopedia of Type Strains, Phase IV (KMG-V): Genome sequencing to study the core and pangenomes of soil and plant-associated prokaryotes.</title>
        <authorList>
            <person name="Whitman W."/>
        </authorList>
    </citation>
    <scope>NUCLEOTIDE SEQUENCE [LARGE SCALE GENOMIC DNA]</scope>
    <source>
        <strain evidence="2 5">C13</strain>
        <strain evidence="3 6">D1</strain>
    </source>
</reference>